<dbReference type="Proteomes" id="UP001221302">
    <property type="component" value="Unassembled WGS sequence"/>
</dbReference>
<dbReference type="Pfam" id="PF02627">
    <property type="entry name" value="CMD"/>
    <property type="match status" value="1"/>
</dbReference>
<organism evidence="2 3">
    <name type="scientific">Stygiobacter electus</name>
    <dbReference type="NCBI Taxonomy" id="3032292"/>
    <lineage>
        <taxon>Bacteria</taxon>
        <taxon>Pseudomonadati</taxon>
        <taxon>Ignavibacteriota</taxon>
        <taxon>Ignavibacteria</taxon>
        <taxon>Ignavibacteriales</taxon>
        <taxon>Melioribacteraceae</taxon>
        <taxon>Stygiobacter</taxon>
    </lineage>
</organism>
<dbReference type="GO" id="GO:0051920">
    <property type="term" value="F:peroxiredoxin activity"/>
    <property type="evidence" value="ECO:0007669"/>
    <property type="project" value="InterPro"/>
</dbReference>
<dbReference type="NCBIfam" id="TIGR00778">
    <property type="entry name" value="ahpD_dom"/>
    <property type="match status" value="1"/>
</dbReference>
<dbReference type="InterPro" id="IPR029032">
    <property type="entry name" value="AhpD-like"/>
</dbReference>
<accession>A0AAE3NWC0</accession>
<proteinExistence type="predicted"/>
<reference evidence="2" key="1">
    <citation type="submission" date="2023-03" db="EMBL/GenBank/DDBJ databases">
        <title>Stygiobacter electus gen. nov., sp. nov., facultatively anaerobic thermotolerant bacterium of the class Ignavibacteria from a well of Yessentuki mineral water deposit.</title>
        <authorList>
            <person name="Podosokorskaya O.A."/>
            <person name="Elcheninov A.G."/>
            <person name="Petrova N.F."/>
            <person name="Zavarzina D.G."/>
            <person name="Kublanov I.V."/>
            <person name="Merkel A.Y."/>
        </authorList>
    </citation>
    <scope>NUCLEOTIDE SEQUENCE</scope>
    <source>
        <strain evidence="2">09-Me</strain>
    </source>
</reference>
<sequence length="122" mass="14062">MKSINEFKAYRTEMNERILNSGFRDFNKFFALDNKAYIDGALNAKTKELMGLVASMVLRCNDCILYHIDRSIQEGATEQELYETFNIALIVGGSIVIPHLRYAVEKMDEIFNEIKNEKNNNS</sequence>
<protein>
    <submittedName>
        <fullName evidence="2">Carboxymuconolactone decarboxylase family protein</fullName>
    </submittedName>
</protein>
<comment type="caution">
    <text evidence="2">The sequence shown here is derived from an EMBL/GenBank/DDBJ whole genome shotgun (WGS) entry which is preliminary data.</text>
</comment>
<dbReference type="Gene3D" id="1.20.1290.10">
    <property type="entry name" value="AhpD-like"/>
    <property type="match status" value="1"/>
</dbReference>
<dbReference type="SUPFAM" id="SSF69118">
    <property type="entry name" value="AhpD-like"/>
    <property type="match status" value="1"/>
</dbReference>
<evidence type="ECO:0000313" key="2">
    <source>
        <dbReference type="EMBL" id="MDF1612116.1"/>
    </source>
</evidence>
<dbReference type="RefSeq" id="WP_321535884.1">
    <property type="nucleotide sequence ID" value="NZ_JARGDL010000010.1"/>
</dbReference>
<dbReference type="PANTHER" id="PTHR33930:SF2">
    <property type="entry name" value="BLR3452 PROTEIN"/>
    <property type="match status" value="1"/>
</dbReference>
<dbReference type="PANTHER" id="PTHR33930">
    <property type="entry name" value="ALKYL HYDROPEROXIDE REDUCTASE AHPD"/>
    <property type="match status" value="1"/>
</dbReference>
<name>A0AAE3NWC0_9BACT</name>
<feature type="domain" description="Carboxymuconolactone decarboxylase-like" evidence="1">
    <location>
        <begin position="28"/>
        <end position="101"/>
    </location>
</feature>
<keyword evidence="3" id="KW-1185">Reference proteome</keyword>
<evidence type="ECO:0000313" key="3">
    <source>
        <dbReference type="Proteomes" id="UP001221302"/>
    </source>
</evidence>
<dbReference type="AlphaFoldDB" id="A0AAE3NWC0"/>
<dbReference type="InterPro" id="IPR004675">
    <property type="entry name" value="AhpD_core"/>
</dbReference>
<dbReference type="EMBL" id="JARGDL010000010">
    <property type="protein sequence ID" value="MDF1612116.1"/>
    <property type="molecule type" value="Genomic_DNA"/>
</dbReference>
<evidence type="ECO:0000259" key="1">
    <source>
        <dbReference type="Pfam" id="PF02627"/>
    </source>
</evidence>
<gene>
    <name evidence="2" type="ORF">P0M35_08135</name>
</gene>
<dbReference type="InterPro" id="IPR003779">
    <property type="entry name" value="CMD-like"/>
</dbReference>